<gene>
    <name evidence="2" type="ORF">IL45_14490</name>
    <name evidence="3" type="ORF">LY02_01797</name>
</gene>
<dbReference type="AlphaFoldDB" id="A0A084JWI7"/>
<keyword evidence="1" id="KW-0732">Signal</keyword>
<reference evidence="2 4" key="1">
    <citation type="submission" date="2014-07" db="EMBL/GenBank/DDBJ databases">
        <title>Draft genome sequence of Nonlabens ulvanivorans, an ulvan degrading bacterium.</title>
        <authorList>
            <person name="Kopel M."/>
            <person name="Helbert W."/>
            <person name="Henrissat B."/>
            <person name="Doniger T."/>
            <person name="Banin E."/>
        </authorList>
    </citation>
    <scope>NUCLEOTIDE SEQUENCE [LARGE SCALE GENOMIC DNA]</scope>
    <source>
        <strain evidence="2 4">PLR</strain>
    </source>
</reference>
<feature type="signal peptide" evidence="1">
    <location>
        <begin position="1"/>
        <end position="17"/>
    </location>
</feature>
<name>A0A084JWI7_NONUL</name>
<dbReference type="SUPFAM" id="SSF103515">
    <property type="entry name" value="Autotransporter"/>
    <property type="match status" value="1"/>
</dbReference>
<accession>A0A084JWI7</accession>
<evidence type="ECO:0000256" key="1">
    <source>
        <dbReference type="SAM" id="SignalP"/>
    </source>
</evidence>
<evidence type="ECO:0000313" key="4">
    <source>
        <dbReference type="Proteomes" id="UP000028531"/>
    </source>
</evidence>
<dbReference type="Proteomes" id="UP000239997">
    <property type="component" value="Unassembled WGS sequence"/>
</dbReference>
<comment type="caution">
    <text evidence="2">The sequence shown here is derived from an EMBL/GenBank/DDBJ whole genome shotgun (WGS) entry which is preliminary data.</text>
</comment>
<feature type="chain" id="PRO_5001777629" evidence="1">
    <location>
        <begin position="18"/>
        <end position="252"/>
    </location>
</feature>
<dbReference type="RefSeq" id="WP_036585097.1">
    <property type="nucleotide sequence ID" value="NZ_JPJI01000032.1"/>
</dbReference>
<reference evidence="3 5" key="2">
    <citation type="submission" date="2018-03" db="EMBL/GenBank/DDBJ databases">
        <title>Genomic Encyclopedia of Archaeal and Bacterial Type Strains, Phase II (KMG-II): from individual species to whole genera.</title>
        <authorList>
            <person name="Goeker M."/>
        </authorList>
    </citation>
    <scope>NUCLEOTIDE SEQUENCE [LARGE SCALE GENOMIC DNA]</scope>
    <source>
        <strain evidence="3 5">DSM 22727</strain>
    </source>
</reference>
<sequence>MKKIALLLSLISTIAFSQDDLKQVKPETAVHLREIPRHNLSLAFGVAQPSGDFSDIARSGLNVGLEYTYYTNKYLGLSAGLRHQYNEFGYLDTDTNPENNISSNNYTTTSISIGPSFSYTRNRFQLDVMLKGGIAFYNNPDNVVSNNELQDAPTTILYQSDAANSKSASAYLEGGLRFNYYFRRSVQLFFSPQYNTTLGNPIGYNYIDENSTTFIPEEVRTINASNFTLNFGIKIALSPEYTSGEDRYDGDE</sequence>
<keyword evidence="5" id="KW-1185">Reference proteome</keyword>
<dbReference type="Proteomes" id="UP000028531">
    <property type="component" value="Unassembled WGS sequence"/>
</dbReference>
<protein>
    <submittedName>
        <fullName evidence="3">Outer membrane protein beta-barrel domain-containing protein</fullName>
    </submittedName>
</protein>
<evidence type="ECO:0000313" key="2">
    <source>
        <dbReference type="EMBL" id="KEZ93321.1"/>
    </source>
</evidence>
<dbReference type="EMBL" id="PVNA01000003">
    <property type="protein sequence ID" value="PRX13554.1"/>
    <property type="molecule type" value="Genomic_DNA"/>
</dbReference>
<evidence type="ECO:0000313" key="3">
    <source>
        <dbReference type="EMBL" id="PRX13554.1"/>
    </source>
</evidence>
<dbReference type="EMBL" id="JPJI01000032">
    <property type="protein sequence ID" value="KEZ93321.1"/>
    <property type="molecule type" value="Genomic_DNA"/>
</dbReference>
<dbReference type="InterPro" id="IPR036709">
    <property type="entry name" value="Autotransporte_beta_dom_sf"/>
</dbReference>
<proteinExistence type="predicted"/>
<organism evidence="2 4">
    <name type="scientific">Nonlabens ulvanivorans</name>
    <name type="common">Persicivirga ulvanivorans</name>
    <dbReference type="NCBI Taxonomy" id="906888"/>
    <lineage>
        <taxon>Bacteria</taxon>
        <taxon>Pseudomonadati</taxon>
        <taxon>Bacteroidota</taxon>
        <taxon>Flavobacteriia</taxon>
        <taxon>Flavobacteriales</taxon>
        <taxon>Flavobacteriaceae</taxon>
        <taxon>Nonlabens</taxon>
    </lineage>
</organism>
<evidence type="ECO:0000313" key="5">
    <source>
        <dbReference type="Proteomes" id="UP000239997"/>
    </source>
</evidence>
<dbReference type="OrthoDB" id="1143531at2"/>